<proteinExistence type="predicted"/>
<keyword evidence="4 7" id="KW-0863">Zinc-finger</keyword>
<comment type="caution">
    <text evidence="9">The sequence shown here is derived from an EMBL/GenBank/DDBJ whole genome shotgun (WGS) entry which is preliminary data.</text>
</comment>
<dbReference type="GO" id="GO:0008270">
    <property type="term" value="F:zinc ion binding"/>
    <property type="evidence" value="ECO:0007669"/>
    <property type="project" value="UniProtKB-KW"/>
</dbReference>
<feature type="domain" description="C2H2-type" evidence="8">
    <location>
        <begin position="220"/>
        <end position="251"/>
    </location>
</feature>
<dbReference type="PROSITE" id="PS50157">
    <property type="entry name" value="ZINC_FINGER_C2H2_2"/>
    <property type="match status" value="4"/>
</dbReference>
<dbReference type="InterPro" id="IPR036236">
    <property type="entry name" value="Znf_C2H2_sf"/>
</dbReference>
<evidence type="ECO:0000313" key="9">
    <source>
        <dbReference type="EMBL" id="KAL3385776.1"/>
    </source>
</evidence>
<evidence type="ECO:0000256" key="7">
    <source>
        <dbReference type="PROSITE-ProRule" id="PRU00042"/>
    </source>
</evidence>
<dbReference type="GO" id="GO:0005634">
    <property type="term" value="C:nucleus"/>
    <property type="evidence" value="ECO:0007669"/>
    <property type="project" value="UniProtKB-SubCell"/>
</dbReference>
<dbReference type="Proteomes" id="UP001627154">
    <property type="component" value="Unassembled WGS sequence"/>
</dbReference>
<protein>
    <recommendedName>
        <fullName evidence="8">C2H2-type domain-containing protein</fullName>
    </recommendedName>
</protein>
<gene>
    <name evidence="9" type="ORF">TKK_018811</name>
</gene>
<dbReference type="PANTHER" id="PTHR16515">
    <property type="entry name" value="PR DOMAIN ZINC FINGER PROTEIN"/>
    <property type="match status" value="1"/>
</dbReference>
<evidence type="ECO:0000256" key="1">
    <source>
        <dbReference type="ARBA" id="ARBA00004123"/>
    </source>
</evidence>
<dbReference type="Pfam" id="PF00096">
    <property type="entry name" value="zf-C2H2"/>
    <property type="match status" value="4"/>
</dbReference>
<evidence type="ECO:0000256" key="4">
    <source>
        <dbReference type="ARBA" id="ARBA00022771"/>
    </source>
</evidence>
<dbReference type="FunFam" id="3.30.160.60:FF:000100">
    <property type="entry name" value="Zinc finger 45-like"/>
    <property type="match status" value="3"/>
</dbReference>
<feature type="domain" description="C2H2-type" evidence="8">
    <location>
        <begin position="252"/>
        <end position="280"/>
    </location>
</feature>
<dbReference type="Gene3D" id="3.30.160.60">
    <property type="entry name" value="Classic Zinc Finger"/>
    <property type="match status" value="4"/>
</dbReference>
<keyword evidence="10" id="KW-1185">Reference proteome</keyword>
<feature type="domain" description="C2H2-type" evidence="8">
    <location>
        <begin position="310"/>
        <end position="332"/>
    </location>
</feature>
<evidence type="ECO:0000256" key="3">
    <source>
        <dbReference type="ARBA" id="ARBA00022737"/>
    </source>
</evidence>
<evidence type="ECO:0000313" key="10">
    <source>
        <dbReference type="Proteomes" id="UP001627154"/>
    </source>
</evidence>
<evidence type="ECO:0000256" key="6">
    <source>
        <dbReference type="ARBA" id="ARBA00023242"/>
    </source>
</evidence>
<dbReference type="SUPFAM" id="SSF57667">
    <property type="entry name" value="beta-beta-alpha zinc fingers"/>
    <property type="match status" value="3"/>
</dbReference>
<sequence>MLHQTLSFFRMKEEPDDNLPDAGEDYNFDSVDSVKVEHCEPFTCYKTPEIHANQIMALQKQLDGEIFVDCECEYVKPELKPKLLTLSTIICKTEYEYQNNPPIVKVENQNQNRCSKDPIILIKKGFDYDNNAQFQVHSQLELDAHTKIKIFRKTTGTKLSKEYDIFRKTCETGASLKYTHINSTRKVKKPYEFKMCPKSFDHQSHLKRPVNAVHDCIKPSECDICHKSFGLKSNLKRHISAVHDLHNRSKPFECDICHKSFGLKSNLKSHINLVHIRIKPFECKICHKSFGYQSKLKRHVNAVHDRIKPFECNTCHKSFGYKSNLNKHFNIYMIVANSSSATFDKSFSYKEGLKNHLQGDHPTCPS</sequence>
<dbReference type="AlphaFoldDB" id="A0ABD2VYE9"/>
<keyword evidence="3" id="KW-0677">Repeat</keyword>
<dbReference type="FunFam" id="3.30.160.60:FF:000065">
    <property type="entry name" value="B-cell CLL/lymphoma 6, member B"/>
    <property type="match status" value="1"/>
</dbReference>
<dbReference type="PROSITE" id="PS00028">
    <property type="entry name" value="ZINC_FINGER_C2H2_1"/>
    <property type="match status" value="3"/>
</dbReference>
<keyword evidence="2" id="KW-0479">Metal-binding</keyword>
<accession>A0ABD2VYE9</accession>
<name>A0ABD2VYE9_9HYME</name>
<organism evidence="9 10">
    <name type="scientific">Trichogramma kaykai</name>
    <dbReference type="NCBI Taxonomy" id="54128"/>
    <lineage>
        <taxon>Eukaryota</taxon>
        <taxon>Metazoa</taxon>
        <taxon>Ecdysozoa</taxon>
        <taxon>Arthropoda</taxon>
        <taxon>Hexapoda</taxon>
        <taxon>Insecta</taxon>
        <taxon>Pterygota</taxon>
        <taxon>Neoptera</taxon>
        <taxon>Endopterygota</taxon>
        <taxon>Hymenoptera</taxon>
        <taxon>Apocrita</taxon>
        <taxon>Proctotrupomorpha</taxon>
        <taxon>Chalcidoidea</taxon>
        <taxon>Trichogrammatidae</taxon>
        <taxon>Trichogramma</taxon>
    </lineage>
</organism>
<evidence type="ECO:0000256" key="2">
    <source>
        <dbReference type="ARBA" id="ARBA00022723"/>
    </source>
</evidence>
<comment type="subcellular location">
    <subcellularLocation>
        <location evidence="1">Nucleus</location>
    </subcellularLocation>
</comment>
<evidence type="ECO:0000259" key="8">
    <source>
        <dbReference type="PROSITE" id="PS50157"/>
    </source>
</evidence>
<dbReference type="SMART" id="SM00355">
    <property type="entry name" value="ZnF_C2H2"/>
    <property type="match status" value="4"/>
</dbReference>
<keyword evidence="6" id="KW-0539">Nucleus</keyword>
<dbReference type="InterPro" id="IPR013087">
    <property type="entry name" value="Znf_C2H2_type"/>
</dbReference>
<dbReference type="PANTHER" id="PTHR16515:SF66">
    <property type="entry name" value="C2H2-TYPE DOMAIN-CONTAINING PROTEIN"/>
    <property type="match status" value="1"/>
</dbReference>
<evidence type="ECO:0000256" key="5">
    <source>
        <dbReference type="ARBA" id="ARBA00022833"/>
    </source>
</evidence>
<dbReference type="InterPro" id="IPR050331">
    <property type="entry name" value="Zinc_finger"/>
</dbReference>
<feature type="domain" description="C2H2-type" evidence="8">
    <location>
        <begin position="281"/>
        <end position="309"/>
    </location>
</feature>
<keyword evidence="5" id="KW-0862">Zinc</keyword>
<reference evidence="9 10" key="1">
    <citation type="journal article" date="2024" name="bioRxiv">
        <title>A reference genome for Trichogramma kaykai: A tiny desert-dwelling parasitoid wasp with competing sex-ratio distorters.</title>
        <authorList>
            <person name="Culotta J."/>
            <person name="Lindsey A.R."/>
        </authorList>
    </citation>
    <scope>NUCLEOTIDE SEQUENCE [LARGE SCALE GENOMIC DNA]</scope>
    <source>
        <strain evidence="9 10">KSX58</strain>
    </source>
</reference>
<dbReference type="EMBL" id="JBJJXI010000153">
    <property type="protein sequence ID" value="KAL3385776.1"/>
    <property type="molecule type" value="Genomic_DNA"/>
</dbReference>